<evidence type="ECO:0000313" key="2">
    <source>
        <dbReference type="Proteomes" id="UP000229713"/>
    </source>
</evidence>
<dbReference type="Proteomes" id="UP000229713">
    <property type="component" value="Unassembled WGS sequence"/>
</dbReference>
<evidence type="ECO:0000313" key="1">
    <source>
        <dbReference type="EMBL" id="PIK93788.1"/>
    </source>
</evidence>
<name>A0A855F6V7_RAOOR</name>
<reference evidence="1 2" key="1">
    <citation type="submission" date="2017-07" db="EMBL/GenBank/DDBJ databases">
        <title>Raoultella ornithinolytica strain HH3 draft genome.</title>
        <authorList>
            <person name="Duceppe M.-O."/>
            <person name="Huang H."/>
            <person name="Phipps-Todd B."/>
        </authorList>
    </citation>
    <scope>NUCLEOTIDE SEQUENCE [LARGE SCALE GENOMIC DNA]</scope>
    <source>
        <strain evidence="1 2">HH3</strain>
    </source>
</reference>
<gene>
    <name evidence="1" type="ORF">CFY86_01260</name>
</gene>
<dbReference type="EMBL" id="NKYI01000005">
    <property type="protein sequence ID" value="PIK93788.1"/>
    <property type="molecule type" value="Genomic_DNA"/>
</dbReference>
<comment type="caution">
    <text evidence="1">The sequence shown here is derived from an EMBL/GenBank/DDBJ whole genome shotgun (WGS) entry which is preliminary data.</text>
</comment>
<accession>A0A855F6V7</accession>
<protein>
    <submittedName>
        <fullName evidence="1">Uncharacterized protein</fullName>
    </submittedName>
</protein>
<dbReference type="AlphaFoldDB" id="A0A855F6V7"/>
<proteinExistence type="predicted"/>
<sequence length="97" mass="11172">MWSAKLANKTTTKTSFNSQRIDGHFIINIVICVLQPQLKCILGREENLTYFPSNQAKMEKNILLTKIKDIINMLIYIKIIKNGDVNHKKIGKNILFP</sequence>
<organism evidence="1 2">
    <name type="scientific">Raoultella ornithinolytica</name>
    <name type="common">Klebsiella ornithinolytica</name>
    <dbReference type="NCBI Taxonomy" id="54291"/>
    <lineage>
        <taxon>Bacteria</taxon>
        <taxon>Pseudomonadati</taxon>
        <taxon>Pseudomonadota</taxon>
        <taxon>Gammaproteobacteria</taxon>
        <taxon>Enterobacterales</taxon>
        <taxon>Enterobacteriaceae</taxon>
        <taxon>Klebsiella/Raoultella group</taxon>
        <taxon>Raoultella</taxon>
    </lineage>
</organism>